<dbReference type="Gene3D" id="1.20.5.1940">
    <property type="match status" value="1"/>
</dbReference>
<dbReference type="OrthoDB" id="10255964at2759"/>
<dbReference type="GO" id="GO:0043328">
    <property type="term" value="P:protein transport to vacuole involved in ubiquitin-dependent protein catabolic process via the multivesicular body sorting pathway"/>
    <property type="evidence" value="ECO:0007669"/>
    <property type="project" value="TreeGrafter"/>
</dbReference>
<comment type="caution">
    <text evidence="14">The sequence shown here is derived from an EMBL/GenBank/DDBJ whole genome shotgun (WGS) entry which is preliminary data.</text>
</comment>
<evidence type="ECO:0000259" key="12">
    <source>
        <dbReference type="PROSITE" id="PS50002"/>
    </source>
</evidence>
<feature type="compositionally biased region" description="Low complexity" evidence="11">
    <location>
        <begin position="470"/>
        <end position="488"/>
    </location>
</feature>
<dbReference type="InterPro" id="IPR001452">
    <property type="entry name" value="SH3_domain"/>
</dbReference>
<evidence type="ECO:0000256" key="9">
    <source>
        <dbReference type="PROSITE-ProRule" id="PRU00192"/>
    </source>
</evidence>
<dbReference type="Pfam" id="PF00790">
    <property type="entry name" value="VHS"/>
    <property type="match status" value="1"/>
</dbReference>
<feature type="compositionally biased region" description="Low complexity" evidence="11">
    <location>
        <begin position="405"/>
        <end position="451"/>
    </location>
</feature>
<dbReference type="AlphaFoldDB" id="A0A427YVE5"/>
<dbReference type="Gene3D" id="2.30.30.40">
    <property type="entry name" value="SH3 Domains"/>
    <property type="match status" value="1"/>
</dbReference>
<feature type="domain" description="VHS" evidence="13">
    <location>
        <begin position="16"/>
        <end position="148"/>
    </location>
</feature>
<feature type="compositionally biased region" description="Basic and acidic residues" evidence="11">
    <location>
        <begin position="154"/>
        <end position="182"/>
    </location>
</feature>
<keyword evidence="6" id="KW-0813">Transport</keyword>
<dbReference type="EMBL" id="RSCD01000001">
    <property type="protein sequence ID" value="RSH95052.1"/>
    <property type="molecule type" value="Genomic_DNA"/>
</dbReference>
<dbReference type="Pfam" id="PF00018">
    <property type="entry name" value="SH3_1"/>
    <property type="match status" value="1"/>
</dbReference>
<evidence type="ECO:0000313" key="14">
    <source>
        <dbReference type="EMBL" id="RSH95052.1"/>
    </source>
</evidence>
<dbReference type="SUPFAM" id="SSF50044">
    <property type="entry name" value="SH3-domain"/>
    <property type="match status" value="1"/>
</dbReference>
<dbReference type="PANTHER" id="PTHR45929">
    <property type="entry name" value="JAK PATHWAY SIGNAL TRANSDUCTION ADAPTOR MOLECULE"/>
    <property type="match status" value="1"/>
</dbReference>
<dbReference type="PRINTS" id="PR00452">
    <property type="entry name" value="SH3DOMAIN"/>
</dbReference>
<evidence type="ECO:0000256" key="3">
    <source>
        <dbReference type="ARBA" id="ARBA00017923"/>
    </source>
</evidence>
<dbReference type="CDD" id="cd16978">
    <property type="entry name" value="VHS_HSE1"/>
    <property type="match status" value="1"/>
</dbReference>
<feature type="compositionally biased region" description="Low complexity" evidence="11">
    <location>
        <begin position="543"/>
        <end position="567"/>
    </location>
</feature>
<keyword evidence="10" id="KW-0175">Coiled coil</keyword>
<feature type="region of interest" description="Disordered" evidence="11">
    <location>
        <begin position="405"/>
        <end position="628"/>
    </location>
</feature>
<dbReference type="PROSITE" id="PS50330">
    <property type="entry name" value="UIM"/>
    <property type="match status" value="1"/>
</dbReference>
<dbReference type="GO" id="GO:0035091">
    <property type="term" value="F:phosphatidylinositol binding"/>
    <property type="evidence" value="ECO:0007669"/>
    <property type="project" value="InterPro"/>
</dbReference>
<dbReference type="PANTHER" id="PTHR45929:SF3">
    <property type="entry name" value="JAK PATHWAY SIGNAL TRANSDUCTION ADAPTOR MOLECULE"/>
    <property type="match status" value="1"/>
</dbReference>
<evidence type="ECO:0000256" key="11">
    <source>
        <dbReference type="SAM" id="MobiDB-lite"/>
    </source>
</evidence>
<feature type="compositionally biased region" description="Low complexity" evidence="11">
    <location>
        <begin position="599"/>
        <end position="610"/>
    </location>
</feature>
<reference evidence="14 15" key="1">
    <citation type="submission" date="2018-11" db="EMBL/GenBank/DDBJ databases">
        <title>Genome sequence of Saitozyma podzolica DSM 27192.</title>
        <authorList>
            <person name="Aliyu H."/>
            <person name="Gorte O."/>
            <person name="Ochsenreither K."/>
        </authorList>
    </citation>
    <scope>NUCLEOTIDE SEQUENCE [LARGE SCALE GENOMIC DNA]</scope>
    <source>
        <strain evidence="14 15">DSM 27192</strain>
    </source>
</reference>
<evidence type="ECO:0000256" key="10">
    <source>
        <dbReference type="SAM" id="Coils"/>
    </source>
</evidence>
<keyword evidence="5 9" id="KW-0728">SH3 domain</keyword>
<dbReference type="InterPro" id="IPR008942">
    <property type="entry name" value="ENTH_VHS"/>
</dbReference>
<feature type="compositionally biased region" description="Pro residues" evidence="11">
    <location>
        <begin position="500"/>
        <end position="510"/>
    </location>
</feature>
<feature type="compositionally biased region" description="Low complexity" evidence="11">
    <location>
        <begin position="186"/>
        <end position="238"/>
    </location>
</feature>
<dbReference type="GO" id="GO:0033565">
    <property type="term" value="C:ESCRT-0 complex"/>
    <property type="evidence" value="ECO:0007669"/>
    <property type="project" value="TreeGrafter"/>
</dbReference>
<comment type="similarity">
    <text evidence="2">Belongs to the STAM family.</text>
</comment>
<evidence type="ECO:0000256" key="4">
    <source>
        <dbReference type="ARBA" id="ARBA00018978"/>
    </source>
</evidence>
<organism evidence="14 15">
    <name type="scientific">Saitozyma podzolica</name>
    <dbReference type="NCBI Taxonomy" id="1890683"/>
    <lineage>
        <taxon>Eukaryota</taxon>
        <taxon>Fungi</taxon>
        <taxon>Dikarya</taxon>
        <taxon>Basidiomycota</taxon>
        <taxon>Agaricomycotina</taxon>
        <taxon>Tremellomycetes</taxon>
        <taxon>Tremellales</taxon>
        <taxon>Trimorphomycetaceae</taxon>
        <taxon>Saitozyma</taxon>
    </lineage>
</organism>
<dbReference type="GO" id="GO:0010008">
    <property type="term" value="C:endosome membrane"/>
    <property type="evidence" value="ECO:0007669"/>
    <property type="project" value="UniProtKB-SubCell"/>
</dbReference>
<feature type="compositionally biased region" description="Polar residues" evidence="11">
    <location>
        <begin position="570"/>
        <end position="590"/>
    </location>
</feature>
<evidence type="ECO:0000256" key="6">
    <source>
        <dbReference type="ARBA" id="ARBA00022448"/>
    </source>
</evidence>
<accession>A0A427YVE5</accession>
<feature type="compositionally biased region" description="Polar residues" evidence="11">
    <location>
        <begin position="619"/>
        <end position="628"/>
    </location>
</feature>
<evidence type="ECO:0000313" key="15">
    <source>
        <dbReference type="Proteomes" id="UP000279259"/>
    </source>
</evidence>
<feature type="coiled-coil region" evidence="10">
    <location>
        <begin position="349"/>
        <end position="380"/>
    </location>
</feature>
<dbReference type="GO" id="GO:0043130">
    <property type="term" value="F:ubiquitin binding"/>
    <property type="evidence" value="ECO:0007669"/>
    <property type="project" value="InterPro"/>
</dbReference>
<evidence type="ECO:0000256" key="8">
    <source>
        <dbReference type="ARBA" id="ARBA00022927"/>
    </source>
</evidence>
<evidence type="ECO:0000259" key="13">
    <source>
        <dbReference type="PROSITE" id="PS50179"/>
    </source>
</evidence>
<dbReference type="Gene3D" id="1.25.40.90">
    <property type="match status" value="1"/>
</dbReference>
<name>A0A427YVE5_9TREE</name>
<dbReference type="SMART" id="SM00326">
    <property type="entry name" value="SH3"/>
    <property type="match status" value="1"/>
</dbReference>
<evidence type="ECO:0000256" key="1">
    <source>
        <dbReference type="ARBA" id="ARBA00004125"/>
    </source>
</evidence>
<keyword evidence="7" id="KW-0967">Endosome</keyword>
<dbReference type="InterPro" id="IPR050670">
    <property type="entry name" value="STAM"/>
</dbReference>
<dbReference type="InterPro" id="IPR003903">
    <property type="entry name" value="UIM_dom"/>
</dbReference>
<dbReference type="SMART" id="SM00288">
    <property type="entry name" value="VHS"/>
    <property type="match status" value="1"/>
</dbReference>
<dbReference type="PROSITE" id="PS50002">
    <property type="entry name" value="SH3"/>
    <property type="match status" value="1"/>
</dbReference>
<proteinExistence type="inferred from homology"/>
<protein>
    <recommendedName>
        <fullName evidence="3">Class E vacuolar protein-sorting machinery protein HSE1</fullName>
    </recommendedName>
    <alternativeName>
        <fullName evidence="4">Class E vacuolar protein-sorting machinery protein hse1</fullName>
    </alternativeName>
</protein>
<evidence type="ECO:0000256" key="5">
    <source>
        <dbReference type="ARBA" id="ARBA00022443"/>
    </source>
</evidence>
<gene>
    <name evidence="14" type="primary">HSE1</name>
    <name evidence="14" type="ORF">EHS25_000138</name>
</gene>
<dbReference type="SUPFAM" id="SSF48464">
    <property type="entry name" value="ENTH/VHS domain"/>
    <property type="match status" value="1"/>
</dbReference>
<evidence type="ECO:0000256" key="7">
    <source>
        <dbReference type="ARBA" id="ARBA00022753"/>
    </source>
</evidence>
<comment type="subcellular location">
    <subcellularLocation>
        <location evidence="1">Endosome membrane</location>
        <topology evidence="1">Peripheral membrane protein</topology>
        <orientation evidence="1">Cytoplasmic side</orientation>
    </subcellularLocation>
</comment>
<dbReference type="InterPro" id="IPR002014">
    <property type="entry name" value="VHS_dom"/>
</dbReference>
<keyword evidence="8" id="KW-0653">Protein transport</keyword>
<sequence>MFSAAPNPYDELVGKATDENLASEDWALNIEICDKVSGDGQNGARNAIGALQKRLSHRNPNVQLYALELANTLAQNCGKPLFEEMSSRNWTAALDRLINDRATAGPVKKKALSYVKAWAKQFEDTGDPNLGIMGELYDQLRAKNFTFDEPEPVPEDREELRRRQEDEELQRVLELSKQDKGGRNVYAPYHPSAPGAGSSSGAAATGGSSSAANAHASANANAYPSVTSHHAQQPATSQPLPPPPQEPEPVLDLSTATRVRALYTFTSAEVGELNFERGDVIKVLDRGFKEWWRGACNGKIGIFPVTYVEAIAEPTPRELQEEAQEEARVFASLDVEEMYQASVGLQGQINALIKKYSDQKAELEHMNANFLRAMRQYEELRNPVPQHMGQQPYGAQPDPYAQYAQYPQQQQQQPYPQQAQQAQQYPQQQYQQEYQQQQQQHQQPAPHQGFPQPQPAHPVPGQSSSPHANGPSAAQAQAGPGGYYQQSAPSSTSVHQVPPSGAPGYPPQSPPRQNSEPGAAGIGAGAALTEEQHRAQWDAYYRQQAEQQAQGQGQGYPTQPYPDQQYAVPQYSNAGAPNAAQDTVPQQAYGQSPYPPAPAHDAGGPAPAYGSHGVEGVTQGMSRMGVQQ</sequence>
<feature type="domain" description="SH3" evidence="12">
    <location>
        <begin position="254"/>
        <end position="313"/>
    </location>
</feature>
<dbReference type="STRING" id="1890683.A0A427YVE5"/>
<keyword evidence="15" id="KW-1185">Reference proteome</keyword>
<dbReference type="Proteomes" id="UP000279259">
    <property type="component" value="Unassembled WGS sequence"/>
</dbReference>
<dbReference type="PROSITE" id="PS50179">
    <property type="entry name" value="VHS"/>
    <property type="match status" value="1"/>
</dbReference>
<dbReference type="InterPro" id="IPR036028">
    <property type="entry name" value="SH3-like_dom_sf"/>
</dbReference>
<evidence type="ECO:0000256" key="2">
    <source>
        <dbReference type="ARBA" id="ARBA00009666"/>
    </source>
</evidence>
<feature type="region of interest" description="Disordered" evidence="11">
    <location>
        <begin position="146"/>
        <end position="250"/>
    </location>
</feature>